<accession>A0AC35FKC5</accession>
<reference evidence="2" key="1">
    <citation type="submission" date="2022-11" db="UniProtKB">
        <authorList>
            <consortium name="WormBaseParasite"/>
        </authorList>
    </citation>
    <scope>IDENTIFICATION</scope>
</reference>
<organism evidence="1 2">
    <name type="scientific">Panagrolaimus sp. PS1159</name>
    <dbReference type="NCBI Taxonomy" id="55785"/>
    <lineage>
        <taxon>Eukaryota</taxon>
        <taxon>Metazoa</taxon>
        <taxon>Ecdysozoa</taxon>
        <taxon>Nematoda</taxon>
        <taxon>Chromadorea</taxon>
        <taxon>Rhabditida</taxon>
        <taxon>Tylenchina</taxon>
        <taxon>Panagrolaimomorpha</taxon>
        <taxon>Panagrolaimoidea</taxon>
        <taxon>Panagrolaimidae</taxon>
        <taxon>Panagrolaimus</taxon>
    </lineage>
</organism>
<name>A0AC35FKC5_9BILA</name>
<dbReference type="WBParaSite" id="PS1159_v2.g18479.t1">
    <property type="protein sequence ID" value="PS1159_v2.g18479.t1"/>
    <property type="gene ID" value="PS1159_v2.g18479"/>
</dbReference>
<proteinExistence type="predicted"/>
<evidence type="ECO:0000313" key="2">
    <source>
        <dbReference type="WBParaSite" id="PS1159_v2.g18479.t1"/>
    </source>
</evidence>
<evidence type="ECO:0000313" key="1">
    <source>
        <dbReference type="Proteomes" id="UP000887580"/>
    </source>
</evidence>
<dbReference type="Proteomes" id="UP000887580">
    <property type="component" value="Unplaced"/>
</dbReference>
<protein>
    <submittedName>
        <fullName evidence="2">Spermine synthase</fullName>
    </submittedName>
</protein>
<sequence length="330" mass="37843">MFRLKTVIITFIFGFICFSFLATIFGYSSYDSPYPPNTYKSKIINNEQNENHEMLQDVIYSKFQNVYFSVIDFYVGNIRQRYLKHGNEQGQVTWVTLKENGQNGFEVDKNVVKAIYYRFSILAPFIVNKNLKDFSPNMSILLFGLGGGALTNYLANLPNMPNLTTIEIDPTMKEISMKWFNLKESERNKIIIGDGVKFIEKTNQKFDSIILDACTNNFSSQIICPVQSFLNFNVISNLSSKLKPNGVFSANIGLSTLKGYKKALNKILKKYSKVFKLCFILYATANYILVCSNDSTAEIVTSFNERFQNLPIYLQKSLKAQFEVYNPEKL</sequence>